<name>A0A2T5V9H3_9HYPH</name>
<comment type="caution">
    <text evidence="2">The sequence shown here is derived from an EMBL/GenBank/DDBJ whole genome shotgun (WGS) entry which is preliminary data.</text>
</comment>
<evidence type="ECO:0008006" key="4">
    <source>
        <dbReference type="Google" id="ProtNLM"/>
    </source>
</evidence>
<evidence type="ECO:0000313" key="3">
    <source>
        <dbReference type="Proteomes" id="UP000244081"/>
    </source>
</evidence>
<feature type="region of interest" description="Disordered" evidence="1">
    <location>
        <begin position="1"/>
        <end position="192"/>
    </location>
</feature>
<dbReference type="RefSeq" id="WP_107990003.1">
    <property type="nucleotide sequence ID" value="NZ_QAYG01000004.1"/>
</dbReference>
<sequence>MAKAGQAQEPSMEEILASIRRIISDDDAPQDNSEANAEVEEPDMSADLSQDDLDKLFDSDGGGFDVDEPDMDEPASEEEDASEDDFDMAAAMAEDAVEDEADEEENGGDNVLELTEDLAMEETDEAPDMVEGLPEDTESGDLAFVSESDGADDAGVEEEPPARKAEAAAKPSYDYKPVRDDIGSLSPEDRLMSDNTDTTVHSAFASLSNTVLAANSRTLDELVREMLRPMIKGWLDDNLPTMVERMVRQEIERVTRGR</sequence>
<dbReference type="AlphaFoldDB" id="A0A2T5V9H3"/>
<feature type="compositionally biased region" description="Acidic residues" evidence="1">
    <location>
        <begin position="65"/>
        <end position="87"/>
    </location>
</feature>
<protein>
    <recommendedName>
        <fullName evidence="4">Cell pole-organizing protein PopZ</fullName>
    </recommendedName>
</protein>
<evidence type="ECO:0000256" key="1">
    <source>
        <dbReference type="SAM" id="MobiDB-lite"/>
    </source>
</evidence>
<gene>
    <name evidence="2" type="ORF">C8N35_1041</name>
</gene>
<feature type="compositionally biased region" description="Acidic residues" evidence="1">
    <location>
        <begin position="95"/>
        <end position="107"/>
    </location>
</feature>
<evidence type="ECO:0000313" key="2">
    <source>
        <dbReference type="EMBL" id="PTW60381.1"/>
    </source>
</evidence>
<keyword evidence="3" id="KW-1185">Reference proteome</keyword>
<accession>A0A2T5V9H3</accession>
<reference evidence="2 3" key="1">
    <citation type="submission" date="2018-04" db="EMBL/GenBank/DDBJ databases">
        <title>Genomic Encyclopedia of Archaeal and Bacterial Type Strains, Phase II (KMG-II): from individual species to whole genera.</title>
        <authorList>
            <person name="Goeker M."/>
        </authorList>
    </citation>
    <scope>NUCLEOTIDE SEQUENCE [LARGE SCALE GENOMIC DNA]</scope>
    <source>
        <strain evidence="2 3">DSM 23382</strain>
    </source>
</reference>
<feature type="compositionally biased region" description="Basic and acidic residues" evidence="1">
    <location>
        <begin position="176"/>
        <end position="192"/>
    </location>
</feature>
<proteinExistence type="predicted"/>
<dbReference type="Proteomes" id="UP000244081">
    <property type="component" value="Unassembled WGS sequence"/>
</dbReference>
<dbReference type="InterPro" id="IPR019632">
    <property type="entry name" value="DUF2497"/>
</dbReference>
<organism evidence="2 3">
    <name type="scientific">Breoghania corrubedonensis</name>
    <dbReference type="NCBI Taxonomy" id="665038"/>
    <lineage>
        <taxon>Bacteria</taxon>
        <taxon>Pseudomonadati</taxon>
        <taxon>Pseudomonadota</taxon>
        <taxon>Alphaproteobacteria</taxon>
        <taxon>Hyphomicrobiales</taxon>
        <taxon>Stappiaceae</taxon>
        <taxon>Breoghania</taxon>
    </lineage>
</organism>
<dbReference type="EMBL" id="QAYG01000004">
    <property type="protein sequence ID" value="PTW60381.1"/>
    <property type="molecule type" value="Genomic_DNA"/>
</dbReference>
<feature type="compositionally biased region" description="Acidic residues" evidence="1">
    <location>
        <begin position="149"/>
        <end position="159"/>
    </location>
</feature>
<dbReference type="OrthoDB" id="7189469at2"/>
<dbReference type="Pfam" id="PF10691">
    <property type="entry name" value="DUF2497"/>
    <property type="match status" value="1"/>
</dbReference>
<feature type="compositionally biased region" description="Acidic residues" evidence="1">
    <location>
        <begin position="114"/>
        <end position="139"/>
    </location>
</feature>